<sequence>MLNNILPLLSGYLLGSILPAYFFGKILKGIDIRKVGTFNAGTTNVKRELGILPAIPTAIYDTLKGIVSLLIAQKFFKTSIVVSYLAGFAAALGHIFPFYLNFKGGQGAATLTGILLFNLYKIFILNKTFFPFTDLIILLITIFTIFYISKTQEILSITVLPLFAYLLLLRVKFDWLLISTLIIIAYLLIIGILNIIKFNLLKIDKSQLPNFPFWRTFIRPAGFSFVLLSFFVSKFILLTLIGIVLLIFFIFDLVRIFHEEIDKFFIKDMREIFIILKEKETGRVSSMTIFLLSCFLSFLIFEKNIAIYPITFLIFGDFFAKVFGLAYGRHKLFNKTWEGTLAHFLGSLIFGYLLANYSSLPLVLIFIGALVGTIAEVLPFNIDDNLSVPILSGAVITFFLKINRKSPFL</sequence>
<protein>
    <recommendedName>
        <fullName evidence="10">Glycerol-3-phosphate acyltransferase</fullName>
    </recommendedName>
    <alternativeName>
        <fullName evidence="10">Acyl-PO4 G3P acyltransferase</fullName>
    </alternativeName>
    <alternativeName>
        <fullName evidence="10">Acyl-phosphate--glycerol-3-phosphate acyltransferase</fullName>
    </alternativeName>
    <alternativeName>
        <fullName evidence="10">G3P acyltransferase</fullName>
        <shortName evidence="10">GPAT</shortName>
        <ecNumber evidence="10">2.3.1.275</ecNumber>
    </alternativeName>
    <alternativeName>
        <fullName evidence="10">Lysophosphatidic acid synthase</fullName>
        <shortName evidence="10">LPA synthase</shortName>
    </alternativeName>
</protein>
<dbReference type="Pfam" id="PF02660">
    <property type="entry name" value="G3P_acyltransf"/>
    <property type="match status" value="1"/>
</dbReference>
<comment type="subunit">
    <text evidence="10">Probably interacts with PlsX.</text>
</comment>
<reference evidence="11" key="1">
    <citation type="journal article" date="2020" name="mSystems">
        <title>Genome- and Community-Level Interaction Insights into Carbon Utilization and Element Cycling Functions of Hydrothermarchaeota in Hydrothermal Sediment.</title>
        <authorList>
            <person name="Zhou Z."/>
            <person name="Liu Y."/>
            <person name="Xu W."/>
            <person name="Pan J."/>
            <person name="Luo Z.H."/>
            <person name="Li M."/>
        </authorList>
    </citation>
    <scope>NUCLEOTIDE SEQUENCE [LARGE SCALE GENOMIC DNA]</scope>
    <source>
        <strain evidence="11">SpSt-697</strain>
    </source>
</reference>
<proteinExistence type="inferred from homology"/>
<evidence type="ECO:0000313" key="11">
    <source>
        <dbReference type="EMBL" id="HGK63522.1"/>
    </source>
</evidence>
<dbReference type="PANTHER" id="PTHR30309">
    <property type="entry name" value="INNER MEMBRANE PROTEIN YGIH"/>
    <property type="match status" value="1"/>
</dbReference>
<feature type="transmembrane region" description="Helical" evidence="10">
    <location>
        <begin position="81"/>
        <end position="100"/>
    </location>
</feature>
<keyword evidence="7 10" id="KW-0472">Membrane</keyword>
<comment type="similarity">
    <text evidence="10">Belongs to the PlsY family.</text>
</comment>
<comment type="subcellular location">
    <subcellularLocation>
        <location evidence="10">Cell membrane</location>
        <topology evidence="10">Multi-pass membrane protein</topology>
    </subcellularLocation>
</comment>
<dbReference type="UniPathway" id="UPA00085"/>
<evidence type="ECO:0000256" key="8">
    <source>
        <dbReference type="ARBA" id="ARBA00023209"/>
    </source>
</evidence>
<dbReference type="HAMAP" id="MF_01043">
    <property type="entry name" value="PlsY"/>
    <property type="match status" value="1"/>
</dbReference>
<feature type="transmembrane region" description="Helical" evidence="10">
    <location>
        <begin position="6"/>
        <end position="24"/>
    </location>
</feature>
<feature type="transmembrane region" description="Helical" evidence="10">
    <location>
        <begin position="386"/>
        <end position="403"/>
    </location>
</feature>
<feature type="transmembrane region" description="Helical" evidence="10">
    <location>
        <begin position="307"/>
        <end position="328"/>
    </location>
</feature>
<keyword evidence="8 10" id="KW-0594">Phospholipid biosynthesis</keyword>
<feature type="transmembrane region" description="Helical" evidence="10">
    <location>
        <begin position="154"/>
        <end position="169"/>
    </location>
</feature>
<evidence type="ECO:0000256" key="5">
    <source>
        <dbReference type="ARBA" id="ARBA00022989"/>
    </source>
</evidence>
<keyword evidence="3 10" id="KW-0808">Transferase</keyword>
<accession>A0A7V3ZUW5</accession>
<keyword evidence="4 10" id="KW-0812">Transmembrane</keyword>
<dbReference type="GO" id="GO:0043772">
    <property type="term" value="F:acyl-phosphate glycerol-3-phosphate acyltransferase activity"/>
    <property type="evidence" value="ECO:0007669"/>
    <property type="project" value="UniProtKB-UniRule"/>
</dbReference>
<dbReference type="InterPro" id="IPR003811">
    <property type="entry name" value="G3P_acylTferase_PlsY"/>
</dbReference>
<keyword evidence="9 10" id="KW-1208">Phospholipid metabolism</keyword>
<feature type="transmembrane region" description="Helical" evidence="10">
    <location>
        <begin position="130"/>
        <end position="148"/>
    </location>
</feature>
<dbReference type="EMBL" id="DTDR01000078">
    <property type="protein sequence ID" value="HGK63522.1"/>
    <property type="molecule type" value="Genomic_DNA"/>
</dbReference>
<keyword evidence="2 10" id="KW-0444">Lipid biosynthesis</keyword>
<evidence type="ECO:0000256" key="7">
    <source>
        <dbReference type="ARBA" id="ARBA00023136"/>
    </source>
</evidence>
<keyword evidence="1 10" id="KW-1003">Cell membrane</keyword>
<feature type="transmembrane region" description="Helical" evidence="10">
    <location>
        <begin position="349"/>
        <end position="374"/>
    </location>
</feature>
<evidence type="ECO:0000256" key="10">
    <source>
        <dbReference type="HAMAP-Rule" id="MF_01043"/>
    </source>
</evidence>
<feature type="transmembrane region" description="Helical" evidence="10">
    <location>
        <begin position="284"/>
        <end position="301"/>
    </location>
</feature>
<evidence type="ECO:0000256" key="3">
    <source>
        <dbReference type="ARBA" id="ARBA00022679"/>
    </source>
</evidence>
<feature type="transmembrane region" description="Helical" evidence="10">
    <location>
        <begin position="221"/>
        <end position="254"/>
    </location>
</feature>
<keyword evidence="6 10" id="KW-0443">Lipid metabolism</keyword>
<evidence type="ECO:0000256" key="2">
    <source>
        <dbReference type="ARBA" id="ARBA00022516"/>
    </source>
</evidence>
<organism evidence="11">
    <name type="scientific">candidate division WOR-3 bacterium</name>
    <dbReference type="NCBI Taxonomy" id="2052148"/>
    <lineage>
        <taxon>Bacteria</taxon>
        <taxon>Bacteria division WOR-3</taxon>
    </lineage>
</organism>
<dbReference type="AlphaFoldDB" id="A0A7V3ZUW5"/>
<comment type="caution">
    <text evidence="10">Lacks conserved residue(s) required for the propagation of feature annotation.</text>
</comment>
<gene>
    <name evidence="10" type="primary">plsY</name>
    <name evidence="11" type="ORF">ENU74_02885</name>
</gene>
<comment type="caution">
    <text evidence="11">The sequence shown here is derived from an EMBL/GenBank/DDBJ whole genome shotgun (WGS) entry which is preliminary data.</text>
</comment>
<dbReference type="GO" id="GO:0005886">
    <property type="term" value="C:plasma membrane"/>
    <property type="evidence" value="ECO:0007669"/>
    <property type="project" value="UniProtKB-SubCell"/>
</dbReference>
<comment type="pathway">
    <text evidence="10">Lipid metabolism; phospholipid metabolism.</text>
</comment>
<evidence type="ECO:0000256" key="6">
    <source>
        <dbReference type="ARBA" id="ARBA00023098"/>
    </source>
</evidence>
<feature type="transmembrane region" description="Helical" evidence="10">
    <location>
        <begin position="176"/>
        <end position="201"/>
    </location>
</feature>
<comment type="function">
    <text evidence="10">Catalyzes the transfer of an acyl group from acyl-phosphate (acyl-PO(4)) to glycerol-3-phosphate (G3P) to form lysophosphatidic acid (LPA). This enzyme utilizes acyl-phosphate as fatty acyl donor, but not acyl-CoA or acyl-ACP.</text>
</comment>
<dbReference type="EC" id="2.3.1.275" evidence="10"/>
<dbReference type="PANTHER" id="PTHR30309:SF0">
    <property type="entry name" value="GLYCEROL-3-PHOSPHATE ACYLTRANSFERASE-RELATED"/>
    <property type="match status" value="1"/>
</dbReference>
<dbReference type="GO" id="GO:0008654">
    <property type="term" value="P:phospholipid biosynthetic process"/>
    <property type="evidence" value="ECO:0007669"/>
    <property type="project" value="UniProtKB-UniRule"/>
</dbReference>
<feature type="transmembrane region" description="Helical" evidence="10">
    <location>
        <begin position="106"/>
        <end position="123"/>
    </location>
</feature>
<evidence type="ECO:0000256" key="1">
    <source>
        <dbReference type="ARBA" id="ARBA00022475"/>
    </source>
</evidence>
<name>A0A7V3ZUW5_UNCW3</name>
<keyword evidence="5 10" id="KW-1133">Transmembrane helix</keyword>
<comment type="catalytic activity">
    <reaction evidence="10">
        <text>an acyl phosphate + sn-glycerol 3-phosphate = a 1-acyl-sn-glycero-3-phosphate + phosphate</text>
        <dbReference type="Rhea" id="RHEA:34075"/>
        <dbReference type="ChEBI" id="CHEBI:43474"/>
        <dbReference type="ChEBI" id="CHEBI:57597"/>
        <dbReference type="ChEBI" id="CHEBI:57970"/>
        <dbReference type="ChEBI" id="CHEBI:59918"/>
        <dbReference type="EC" id="2.3.1.275"/>
    </reaction>
</comment>
<evidence type="ECO:0000256" key="4">
    <source>
        <dbReference type="ARBA" id="ARBA00022692"/>
    </source>
</evidence>
<dbReference type="SMART" id="SM01207">
    <property type="entry name" value="G3P_acyltransf"/>
    <property type="match status" value="1"/>
</dbReference>
<evidence type="ECO:0000256" key="9">
    <source>
        <dbReference type="ARBA" id="ARBA00023264"/>
    </source>
</evidence>